<keyword evidence="2" id="KW-1185">Reference proteome</keyword>
<reference evidence="1 2" key="1">
    <citation type="journal article" date="2019" name="Sci. Rep.">
        <title>Orb-weaving spider Araneus ventricosus genome elucidates the spidroin gene catalogue.</title>
        <authorList>
            <person name="Kono N."/>
            <person name="Nakamura H."/>
            <person name="Ohtoshi R."/>
            <person name="Moran D.A.P."/>
            <person name="Shinohara A."/>
            <person name="Yoshida Y."/>
            <person name="Fujiwara M."/>
            <person name="Mori M."/>
            <person name="Tomita M."/>
            <person name="Arakawa K."/>
        </authorList>
    </citation>
    <scope>NUCLEOTIDE SEQUENCE [LARGE SCALE GENOMIC DNA]</scope>
</reference>
<sequence length="75" mass="8074">MQIALKCPKPKGVWGLGSCGISNFKRDERFGAEPSWHMDHEALGLIIFARVRDSFGLAVRGGNEGTEGVTIITSG</sequence>
<comment type="caution">
    <text evidence="1">The sequence shown here is derived from an EMBL/GenBank/DDBJ whole genome shotgun (WGS) entry which is preliminary data.</text>
</comment>
<gene>
    <name evidence="1" type="ORF">AVEN_217796_1</name>
</gene>
<proteinExistence type="predicted"/>
<dbReference type="AlphaFoldDB" id="A0A4Y2T2C6"/>
<evidence type="ECO:0000313" key="1">
    <source>
        <dbReference type="EMBL" id="GBN94023.1"/>
    </source>
</evidence>
<accession>A0A4Y2T2C6</accession>
<evidence type="ECO:0000313" key="2">
    <source>
        <dbReference type="Proteomes" id="UP000499080"/>
    </source>
</evidence>
<name>A0A4Y2T2C6_ARAVE</name>
<dbReference type="EMBL" id="BGPR01025262">
    <property type="protein sequence ID" value="GBN94023.1"/>
    <property type="molecule type" value="Genomic_DNA"/>
</dbReference>
<dbReference type="Proteomes" id="UP000499080">
    <property type="component" value="Unassembled WGS sequence"/>
</dbReference>
<organism evidence="1 2">
    <name type="scientific">Araneus ventricosus</name>
    <name type="common">Orbweaver spider</name>
    <name type="synonym">Epeira ventricosa</name>
    <dbReference type="NCBI Taxonomy" id="182803"/>
    <lineage>
        <taxon>Eukaryota</taxon>
        <taxon>Metazoa</taxon>
        <taxon>Ecdysozoa</taxon>
        <taxon>Arthropoda</taxon>
        <taxon>Chelicerata</taxon>
        <taxon>Arachnida</taxon>
        <taxon>Araneae</taxon>
        <taxon>Araneomorphae</taxon>
        <taxon>Entelegynae</taxon>
        <taxon>Araneoidea</taxon>
        <taxon>Araneidae</taxon>
        <taxon>Araneus</taxon>
    </lineage>
</organism>
<protein>
    <submittedName>
        <fullName evidence="1">Uncharacterized protein</fullName>
    </submittedName>
</protein>